<dbReference type="AlphaFoldDB" id="A0A5B3FZY5"/>
<protein>
    <submittedName>
        <fullName evidence="1">Uncharacterized protein</fullName>
    </submittedName>
</protein>
<gene>
    <name evidence="1" type="ORF">F2Y13_12795</name>
</gene>
<dbReference type="RefSeq" id="WP_149887730.1">
    <property type="nucleotide sequence ID" value="NZ_CAUCFE010000018.1"/>
</dbReference>
<comment type="caution">
    <text evidence="1">The sequence shown here is derived from an EMBL/GenBank/DDBJ whole genome shotgun (WGS) entry which is preliminary data.</text>
</comment>
<name>A0A5B3FZY5_9BACT</name>
<evidence type="ECO:0000313" key="2">
    <source>
        <dbReference type="Proteomes" id="UP000323567"/>
    </source>
</evidence>
<organism evidence="1 2">
    <name type="scientific">Alistipes shahii</name>
    <dbReference type="NCBI Taxonomy" id="328814"/>
    <lineage>
        <taxon>Bacteria</taxon>
        <taxon>Pseudomonadati</taxon>
        <taxon>Bacteroidota</taxon>
        <taxon>Bacteroidia</taxon>
        <taxon>Bacteroidales</taxon>
        <taxon>Rikenellaceae</taxon>
        <taxon>Alistipes</taxon>
    </lineage>
</organism>
<evidence type="ECO:0000313" key="1">
    <source>
        <dbReference type="EMBL" id="KAA2366760.1"/>
    </source>
</evidence>
<dbReference type="Proteomes" id="UP000323567">
    <property type="component" value="Unassembled WGS sequence"/>
</dbReference>
<proteinExistence type="predicted"/>
<dbReference type="EMBL" id="VVXK01000023">
    <property type="protein sequence ID" value="KAA2366760.1"/>
    <property type="molecule type" value="Genomic_DNA"/>
</dbReference>
<sequence length="473" mass="56145">METEDVRPIMQWLKGAIQVKDWSKFIPDFPTLPDNYQIAFLRTIMQWHKCKYKEITKDDLQQLVIIPQKINIGVYFVIKILLHLKDCQSFPTWNDMYSFIKEVSPYSNNYKILSLDIGAELFDKCQGKQSLNWYNDDYQNSNDDPDFSIRIENDYSSKISIQSIKDKAIWQKRLSLIKQQIPSCWYDAETRTWSIPPESYMAVIQFAKEQRAILNWDNDKQHSYRFNWFNKALYRNLPAFCEGRYWENKSKKLSCWWCYGSSCYENNIHQHNDINEYTLYDFIYILGLQEFLRCKDAKGYIVPDGNYIKFMSVLNWLNQAQEHLYCKECGQILEPYYVANYHAHTITEFKCDNPTCSQKDIKIYLNHCFNGQCQNIIDSRETKQCPNGKYICTSCGVCCSNYMHRSFILNFINPHWENQEFYCPKCGGRLSQIPESKYKCSNDGYEIKIDITNSSRQYTKALKICIKNKKSFG</sequence>
<reference evidence="1 2" key="1">
    <citation type="journal article" date="2019" name="Nat. Med.">
        <title>A library of human gut bacterial isolates paired with longitudinal multiomics data enables mechanistic microbiome research.</title>
        <authorList>
            <person name="Poyet M."/>
            <person name="Groussin M."/>
            <person name="Gibbons S.M."/>
            <person name="Avila-Pacheco J."/>
            <person name="Jiang X."/>
            <person name="Kearney S.M."/>
            <person name="Perrotta A.R."/>
            <person name="Berdy B."/>
            <person name="Zhao S."/>
            <person name="Lieberman T.D."/>
            <person name="Swanson P.K."/>
            <person name="Smith M."/>
            <person name="Roesemann S."/>
            <person name="Alexander J.E."/>
            <person name="Rich S.A."/>
            <person name="Livny J."/>
            <person name="Vlamakis H."/>
            <person name="Clish C."/>
            <person name="Bullock K."/>
            <person name="Deik A."/>
            <person name="Scott J."/>
            <person name="Pierce K.A."/>
            <person name="Xavier R.J."/>
            <person name="Alm E.J."/>
        </authorList>
    </citation>
    <scope>NUCLEOTIDE SEQUENCE [LARGE SCALE GENOMIC DNA]</scope>
    <source>
        <strain evidence="1 2">BIOML-A2</strain>
    </source>
</reference>
<accession>A0A5B3FZY5</accession>